<accession>A0A8W8MU77</accession>
<feature type="region of interest" description="Disordered" evidence="7">
    <location>
        <begin position="35"/>
        <end position="65"/>
    </location>
</feature>
<keyword evidence="5" id="KW-0879">Wnt signaling pathway</keyword>
<keyword evidence="6" id="KW-0539">Nucleus</keyword>
<evidence type="ECO:0000256" key="7">
    <source>
        <dbReference type="SAM" id="MobiDB-lite"/>
    </source>
</evidence>
<reference evidence="8" key="1">
    <citation type="submission" date="2022-08" db="UniProtKB">
        <authorList>
            <consortium name="EnsemblMetazoa"/>
        </authorList>
    </citation>
    <scope>IDENTIFICATION</scope>
    <source>
        <strain evidence="8">05x7-T-G4-1.051#20</strain>
    </source>
</reference>
<dbReference type="PANTHER" id="PTHR14482:SF0">
    <property type="entry name" value="PROTEIN CUSTOS"/>
    <property type="match status" value="1"/>
</dbReference>
<evidence type="ECO:0000313" key="9">
    <source>
        <dbReference type="Proteomes" id="UP000005408"/>
    </source>
</evidence>
<evidence type="ECO:0000256" key="3">
    <source>
        <dbReference type="ARBA" id="ARBA00013465"/>
    </source>
</evidence>
<keyword evidence="9" id="KW-1185">Reference proteome</keyword>
<name>A0A8W8MU77_MAGGI</name>
<keyword evidence="4" id="KW-0217">Developmental protein</keyword>
<feature type="region of interest" description="Disordered" evidence="7">
    <location>
        <begin position="89"/>
        <end position="146"/>
    </location>
</feature>
<organism evidence="8 9">
    <name type="scientific">Magallana gigas</name>
    <name type="common">Pacific oyster</name>
    <name type="synonym">Crassostrea gigas</name>
    <dbReference type="NCBI Taxonomy" id="29159"/>
    <lineage>
        <taxon>Eukaryota</taxon>
        <taxon>Metazoa</taxon>
        <taxon>Spiralia</taxon>
        <taxon>Lophotrochozoa</taxon>
        <taxon>Mollusca</taxon>
        <taxon>Bivalvia</taxon>
        <taxon>Autobranchia</taxon>
        <taxon>Pteriomorphia</taxon>
        <taxon>Ostreida</taxon>
        <taxon>Ostreoidea</taxon>
        <taxon>Ostreidae</taxon>
        <taxon>Magallana</taxon>
    </lineage>
</organism>
<sequence length="218" mass="24504">MEDESDSDSSVDELKIQQLKEAAVCAESIVTECKKTENKGYKKQMPASLRSSSPVAESNPLNTTPEFRDFVAKKLSELLDQNLKEKDEAEKKKLENGEQDTGIRLFASSTTTIRDSGEDGKIQMKQKPPVVKRRKLSSSSDSSDEEMRIAEAAISVEQIMKESKTPHNGTQEKSQKTIETVIFGGQDTVYQNIFDLNHRSGKTFKRRNSLFFPRLCSC</sequence>
<feature type="compositionally biased region" description="Polar residues" evidence="7">
    <location>
        <begin position="49"/>
        <end position="65"/>
    </location>
</feature>
<dbReference type="Proteomes" id="UP000005408">
    <property type="component" value="Unassembled WGS sequence"/>
</dbReference>
<evidence type="ECO:0000256" key="1">
    <source>
        <dbReference type="ARBA" id="ARBA00004259"/>
    </source>
</evidence>
<dbReference type="GO" id="GO:0016055">
    <property type="term" value="P:Wnt signaling pathway"/>
    <property type="evidence" value="ECO:0007669"/>
    <property type="project" value="UniProtKB-KW"/>
</dbReference>
<evidence type="ECO:0000256" key="4">
    <source>
        <dbReference type="ARBA" id="ARBA00022473"/>
    </source>
</evidence>
<comment type="similarity">
    <text evidence="2">Belongs to the CUSTOS family.</text>
</comment>
<dbReference type="InterPro" id="IPR026694">
    <property type="entry name" value="CUSTOS"/>
</dbReference>
<dbReference type="Pfam" id="PF23999">
    <property type="entry name" value="CUSTOS"/>
    <property type="match status" value="1"/>
</dbReference>
<evidence type="ECO:0000256" key="2">
    <source>
        <dbReference type="ARBA" id="ARBA00008632"/>
    </source>
</evidence>
<dbReference type="AlphaFoldDB" id="A0A8W8MU77"/>
<proteinExistence type="inferred from homology"/>
<evidence type="ECO:0000313" key="8">
    <source>
        <dbReference type="EnsemblMetazoa" id="G35089.1:cds"/>
    </source>
</evidence>
<comment type="subcellular location">
    <subcellularLocation>
        <location evidence="1">Nucleus envelope</location>
    </subcellularLocation>
</comment>
<evidence type="ECO:0000256" key="5">
    <source>
        <dbReference type="ARBA" id="ARBA00022687"/>
    </source>
</evidence>
<dbReference type="GO" id="GO:0005635">
    <property type="term" value="C:nuclear envelope"/>
    <property type="evidence" value="ECO:0007669"/>
    <property type="project" value="UniProtKB-SubCell"/>
</dbReference>
<evidence type="ECO:0000256" key="6">
    <source>
        <dbReference type="ARBA" id="ARBA00023242"/>
    </source>
</evidence>
<dbReference type="EnsemblMetazoa" id="G35089.1">
    <property type="protein sequence ID" value="G35089.1:cds"/>
    <property type="gene ID" value="G35089"/>
</dbReference>
<protein>
    <recommendedName>
        <fullName evidence="3">Protein CUSTOS</fullName>
    </recommendedName>
</protein>
<dbReference type="PANTHER" id="PTHR14482">
    <property type="entry name" value="CHROMOSOME 12 ORF 43 HOMOLOG"/>
    <property type="match status" value="1"/>
</dbReference>